<keyword evidence="3" id="KW-1185">Reference proteome</keyword>
<evidence type="ECO:0008006" key="4">
    <source>
        <dbReference type="Google" id="ProtNLM"/>
    </source>
</evidence>
<dbReference type="InterPro" id="IPR053712">
    <property type="entry name" value="Bac_CellDiv_Activator"/>
</dbReference>
<sequence length="87" mass="9909">MADKPSRYKAVIDGRTYTIVGRKSQEHMKTVTELVDAELAELKKVTKNLKDEDRAILLAVNTKSEQVELQKKVIQLQEKLESLNAQI</sequence>
<accession>K9EQ72</accession>
<protein>
    <recommendedName>
        <fullName evidence="4">Cell division protein ZapA</fullName>
    </recommendedName>
</protein>
<dbReference type="Pfam" id="PF05164">
    <property type="entry name" value="ZapA"/>
    <property type="match status" value="1"/>
</dbReference>
<organism evidence="2 3">
    <name type="scientific">Alloiococcus otitis ATCC 51267</name>
    <dbReference type="NCBI Taxonomy" id="883081"/>
    <lineage>
        <taxon>Bacteria</taxon>
        <taxon>Bacillati</taxon>
        <taxon>Bacillota</taxon>
        <taxon>Bacilli</taxon>
        <taxon>Lactobacillales</taxon>
        <taxon>Carnobacteriaceae</taxon>
        <taxon>Alloiococcus</taxon>
    </lineage>
</organism>
<comment type="caution">
    <text evidence="2">The sequence shown here is derived from an EMBL/GenBank/DDBJ whole genome shotgun (WGS) entry which is preliminary data.</text>
</comment>
<dbReference type="SUPFAM" id="SSF102829">
    <property type="entry name" value="Cell division protein ZapA-like"/>
    <property type="match status" value="1"/>
</dbReference>
<evidence type="ECO:0000313" key="3">
    <source>
        <dbReference type="Proteomes" id="UP000009875"/>
    </source>
</evidence>
<dbReference type="InterPro" id="IPR007838">
    <property type="entry name" value="Cell_div_ZapA-like"/>
</dbReference>
<dbReference type="Proteomes" id="UP000009875">
    <property type="component" value="Unassembled WGS sequence"/>
</dbReference>
<name>K9EQ72_9LACT</name>
<dbReference type="Gene3D" id="6.10.250.790">
    <property type="match status" value="1"/>
</dbReference>
<dbReference type="HOGENOM" id="CLU_116623_7_1_9"/>
<dbReference type="RefSeq" id="WP_003778749.1">
    <property type="nucleotide sequence ID" value="NZ_JH992961.1"/>
</dbReference>
<dbReference type="eggNOG" id="COG3027">
    <property type="taxonomic scope" value="Bacteria"/>
</dbReference>
<dbReference type="AlphaFoldDB" id="K9EQ72"/>
<evidence type="ECO:0000313" key="2">
    <source>
        <dbReference type="EMBL" id="EKU93077.1"/>
    </source>
</evidence>
<feature type="coiled-coil region" evidence="1">
    <location>
        <begin position="59"/>
        <end position="86"/>
    </location>
</feature>
<dbReference type="EMBL" id="AGXA01000026">
    <property type="protein sequence ID" value="EKU93077.1"/>
    <property type="molecule type" value="Genomic_DNA"/>
</dbReference>
<proteinExistence type="predicted"/>
<reference evidence="2 3" key="1">
    <citation type="submission" date="2012-09" db="EMBL/GenBank/DDBJ databases">
        <title>The Genome Sequence of Alloiococcus otitis ATCC 51267.</title>
        <authorList>
            <consortium name="The Broad Institute Genome Sequencing Platform"/>
            <person name="Earl A."/>
            <person name="Ward D."/>
            <person name="Feldgarden M."/>
            <person name="Gevers D."/>
            <person name="Huys G."/>
            <person name="Walker B."/>
            <person name="Young S.K."/>
            <person name="Zeng Q."/>
            <person name="Gargeya S."/>
            <person name="Fitzgerald M."/>
            <person name="Haas B."/>
            <person name="Abouelleil A."/>
            <person name="Alvarado L."/>
            <person name="Arachchi H.M."/>
            <person name="Berlin A.M."/>
            <person name="Chapman S.B."/>
            <person name="Goldberg J."/>
            <person name="Griggs A."/>
            <person name="Gujja S."/>
            <person name="Hansen M."/>
            <person name="Howarth C."/>
            <person name="Imamovic A."/>
            <person name="Larimer J."/>
            <person name="McCowen C."/>
            <person name="Montmayeur A."/>
            <person name="Murphy C."/>
            <person name="Neiman D."/>
            <person name="Pearson M."/>
            <person name="Priest M."/>
            <person name="Roberts A."/>
            <person name="Saif S."/>
            <person name="Shea T."/>
            <person name="Sisk P."/>
            <person name="Sykes S."/>
            <person name="Wortman J."/>
            <person name="Nusbaum C."/>
            <person name="Birren B."/>
        </authorList>
    </citation>
    <scope>NUCLEOTIDE SEQUENCE [LARGE SCALE GENOMIC DNA]</scope>
    <source>
        <strain evidence="2 3">ATCC 51267</strain>
    </source>
</reference>
<dbReference type="STRING" id="883081.HMPREF9698_01204"/>
<evidence type="ECO:0000256" key="1">
    <source>
        <dbReference type="SAM" id="Coils"/>
    </source>
</evidence>
<gene>
    <name evidence="2" type="ORF">HMPREF9698_01204</name>
</gene>
<dbReference type="InterPro" id="IPR036192">
    <property type="entry name" value="Cell_div_ZapA-like_sf"/>
</dbReference>
<dbReference type="OrthoDB" id="2139724at2"/>
<keyword evidence="1" id="KW-0175">Coiled coil</keyword>